<comment type="subcellular location">
    <subcellularLocation>
        <location evidence="1">Secreted</location>
    </subcellularLocation>
</comment>
<dbReference type="InterPro" id="IPR022441">
    <property type="entry name" value="Para_beta_helix_rpt-2"/>
</dbReference>
<feature type="region of interest" description="Disordered" evidence="4">
    <location>
        <begin position="419"/>
        <end position="438"/>
    </location>
</feature>
<feature type="domain" description="Right handed beta helix" evidence="6">
    <location>
        <begin position="134"/>
        <end position="285"/>
    </location>
</feature>
<keyword evidence="5" id="KW-0812">Transmembrane</keyword>
<dbReference type="InterPro" id="IPR011050">
    <property type="entry name" value="Pectin_lyase_fold/virulence"/>
</dbReference>
<gene>
    <name evidence="7" type="ORF">FL583_38250</name>
</gene>
<keyword evidence="5" id="KW-1133">Transmembrane helix</keyword>
<sequence length="438" mass="45790">MADIRSVKRLPLILGAVLLVCVVVVAGLVIANQSDDSGPRTGDAVTDRGNENTLTVGPHGQYRTIQAAVDAAEAGDTVRIEGGTYHEAVDVTKSGRAGAYLTIAAKDGEKVVLDGEGTLPDTSGEDRRGLLTFDKQQYVKISGISVTRSKRHGIYAGHSSHVVIDDAEVSYSQDGGILLGDGTDYTLTGNRVHHNNAAADGGDIGAAANEGLTLYRARNFRIAGNVVHENYEEGIDVKNSTSDGTIEYNSVYANNGPNIYVDGANDIQVFSNDVYDAKGPTKSGIGLAVESGGSARNVQIFNNLLHGNPGGGVDFWIGAYSDVQIYNNTIYQNGRAAIRLQSGTVSNSVAVNNIIWGNPLIDVPGVTMSGNLTSDPEFVDLNAGDVRLKESSPAIDAANPARAPKFDFTGAARPVGGAPDLGAYEYGAKPPSPSPSAD</sequence>
<evidence type="ECO:0000256" key="3">
    <source>
        <dbReference type="ARBA" id="ARBA00022729"/>
    </source>
</evidence>
<dbReference type="InterPro" id="IPR059226">
    <property type="entry name" value="Choice_anch_Q_dom"/>
</dbReference>
<accession>A0A545AEN0</accession>
<dbReference type="Proteomes" id="UP000317982">
    <property type="component" value="Unassembled WGS sequence"/>
</dbReference>
<proteinExistence type="predicted"/>
<dbReference type="NCBIfam" id="TIGR03804">
    <property type="entry name" value="para_beta_helix"/>
    <property type="match status" value="1"/>
</dbReference>
<dbReference type="AlphaFoldDB" id="A0A545AEN0"/>
<dbReference type="GO" id="GO:0016837">
    <property type="term" value="F:carbon-oxygen lyase activity, acting on polysaccharides"/>
    <property type="evidence" value="ECO:0007669"/>
    <property type="project" value="TreeGrafter"/>
</dbReference>
<dbReference type="InterPro" id="IPR039448">
    <property type="entry name" value="Beta_helix"/>
</dbReference>
<feature type="region of interest" description="Disordered" evidence="4">
    <location>
        <begin position="36"/>
        <end position="57"/>
    </location>
</feature>
<dbReference type="GO" id="GO:0005576">
    <property type="term" value="C:extracellular region"/>
    <property type="evidence" value="ECO:0007669"/>
    <property type="project" value="UniProtKB-SubCell"/>
</dbReference>
<reference evidence="7 8" key="1">
    <citation type="submission" date="2019-07" db="EMBL/GenBank/DDBJ databases">
        <title>Cryptosporangium phraense sp. nov., isolated from plant litter.</title>
        <authorList>
            <person name="Suriyachadkun C."/>
        </authorList>
    </citation>
    <scope>NUCLEOTIDE SEQUENCE [LARGE SCALE GENOMIC DNA]</scope>
    <source>
        <strain evidence="7 8">A-T 5661</strain>
    </source>
</reference>
<dbReference type="PANTHER" id="PTHR40088">
    <property type="entry name" value="PECTATE LYASE (EUROFUNG)"/>
    <property type="match status" value="1"/>
</dbReference>
<dbReference type="Gene3D" id="2.160.20.10">
    <property type="entry name" value="Single-stranded right-handed beta-helix, Pectin lyase-like"/>
    <property type="match status" value="1"/>
</dbReference>
<dbReference type="PANTHER" id="PTHR40088:SF2">
    <property type="entry name" value="SECRETED SUGAR HYDROLASE"/>
    <property type="match status" value="1"/>
</dbReference>
<dbReference type="Pfam" id="PF13229">
    <property type="entry name" value="Beta_helix"/>
    <property type="match status" value="1"/>
</dbReference>
<protein>
    <recommendedName>
        <fullName evidence="6">Right handed beta helix domain-containing protein</fullName>
    </recommendedName>
</protein>
<dbReference type="InterPro" id="IPR052052">
    <property type="entry name" value="Polysaccharide_Lyase_9"/>
</dbReference>
<evidence type="ECO:0000313" key="7">
    <source>
        <dbReference type="EMBL" id="TQS39769.1"/>
    </source>
</evidence>
<evidence type="ECO:0000259" key="6">
    <source>
        <dbReference type="Pfam" id="PF13229"/>
    </source>
</evidence>
<dbReference type="InterPro" id="IPR006626">
    <property type="entry name" value="PbH1"/>
</dbReference>
<comment type="caution">
    <text evidence="7">The sequence shown here is derived from an EMBL/GenBank/DDBJ whole genome shotgun (WGS) entry which is preliminary data.</text>
</comment>
<dbReference type="InterPro" id="IPR012334">
    <property type="entry name" value="Pectin_lyas_fold"/>
</dbReference>
<name>A0A545AEN0_9ACTN</name>
<keyword evidence="8" id="KW-1185">Reference proteome</keyword>
<feature type="transmembrane region" description="Helical" evidence="5">
    <location>
        <begin position="12"/>
        <end position="31"/>
    </location>
</feature>
<evidence type="ECO:0000256" key="1">
    <source>
        <dbReference type="ARBA" id="ARBA00004613"/>
    </source>
</evidence>
<keyword evidence="3" id="KW-0732">Signal</keyword>
<dbReference type="SMART" id="SM00710">
    <property type="entry name" value="PbH1"/>
    <property type="match status" value="8"/>
</dbReference>
<dbReference type="EMBL" id="VIRS01000057">
    <property type="protein sequence ID" value="TQS39769.1"/>
    <property type="molecule type" value="Genomic_DNA"/>
</dbReference>
<dbReference type="OrthoDB" id="9765222at2"/>
<dbReference type="SUPFAM" id="SSF51126">
    <property type="entry name" value="Pectin lyase-like"/>
    <property type="match status" value="1"/>
</dbReference>
<evidence type="ECO:0000313" key="8">
    <source>
        <dbReference type="Proteomes" id="UP000317982"/>
    </source>
</evidence>
<evidence type="ECO:0000256" key="4">
    <source>
        <dbReference type="SAM" id="MobiDB-lite"/>
    </source>
</evidence>
<keyword evidence="2" id="KW-0964">Secreted</keyword>
<evidence type="ECO:0000256" key="5">
    <source>
        <dbReference type="SAM" id="Phobius"/>
    </source>
</evidence>
<dbReference type="NCBIfam" id="NF041518">
    <property type="entry name" value="choice_anch_Q"/>
    <property type="match status" value="1"/>
</dbReference>
<evidence type="ECO:0000256" key="2">
    <source>
        <dbReference type="ARBA" id="ARBA00022525"/>
    </source>
</evidence>
<dbReference type="InParanoid" id="A0A545AEN0"/>
<organism evidence="7 8">
    <name type="scientific">Cryptosporangium phraense</name>
    <dbReference type="NCBI Taxonomy" id="2593070"/>
    <lineage>
        <taxon>Bacteria</taxon>
        <taxon>Bacillati</taxon>
        <taxon>Actinomycetota</taxon>
        <taxon>Actinomycetes</taxon>
        <taxon>Cryptosporangiales</taxon>
        <taxon>Cryptosporangiaceae</taxon>
        <taxon>Cryptosporangium</taxon>
    </lineage>
</organism>
<keyword evidence="5" id="KW-0472">Membrane</keyword>